<name>A0A2A4G3Q3_9SPHN</name>
<keyword evidence="4" id="KW-1185">Reference proteome</keyword>
<reference evidence="3 4" key="1">
    <citation type="submission" date="2017-09" db="EMBL/GenBank/DDBJ databases">
        <title>The Catabolism of 3,6-Dichlorosalicylic acid is Initiated by the Cytochrome P450 Monooxygenase DsmABC in Rhizorhabdus dicambivorans Ndbn-20.</title>
        <authorList>
            <person name="Na L."/>
        </authorList>
    </citation>
    <scope>NUCLEOTIDE SEQUENCE [LARGE SCALE GENOMIC DNA]</scope>
    <source>
        <strain evidence="3 4">Ndbn-20m</strain>
    </source>
</reference>
<evidence type="ECO:0000313" key="3">
    <source>
        <dbReference type="EMBL" id="PCE44403.1"/>
    </source>
</evidence>
<keyword evidence="2" id="KW-0812">Transmembrane</keyword>
<gene>
    <name evidence="3" type="ORF">COO09_01905</name>
</gene>
<dbReference type="KEGG" id="rdi:CMV14_12520"/>
<keyword evidence="2" id="KW-1133">Transmembrane helix</keyword>
<dbReference type="AlphaFoldDB" id="A0A2A4G3Q3"/>
<feature type="transmembrane region" description="Helical" evidence="2">
    <location>
        <begin position="6"/>
        <end position="29"/>
    </location>
</feature>
<keyword evidence="2" id="KW-0472">Membrane</keyword>
<protein>
    <submittedName>
        <fullName evidence="3">Uncharacterized protein</fullName>
    </submittedName>
</protein>
<evidence type="ECO:0000313" key="4">
    <source>
        <dbReference type="Proteomes" id="UP000218934"/>
    </source>
</evidence>
<feature type="region of interest" description="Disordered" evidence="1">
    <location>
        <begin position="33"/>
        <end position="59"/>
    </location>
</feature>
<dbReference type="Proteomes" id="UP000218934">
    <property type="component" value="Unassembled WGS sequence"/>
</dbReference>
<dbReference type="EMBL" id="NWUF01000001">
    <property type="protein sequence ID" value="PCE44403.1"/>
    <property type="molecule type" value="Genomic_DNA"/>
</dbReference>
<sequence>MTEHGSGLWGLITIIGPILLALALVWAIAHNRRSRAEKERSERAVRQQHEEQRRREGVG</sequence>
<accession>A0A2A4G3Q3</accession>
<dbReference type="RefSeq" id="WP_066959256.1">
    <property type="nucleotide sequence ID" value="NZ_CP023449.1"/>
</dbReference>
<comment type="caution">
    <text evidence="3">The sequence shown here is derived from an EMBL/GenBank/DDBJ whole genome shotgun (WGS) entry which is preliminary data.</text>
</comment>
<organism evidence="3 4">
    <name type="scientific">Rhizorhabdus dicambivorans</name>
    <dbReference type="NCBI Taxonomy" id="1850238"/>
    <lineage>
        <taxon>Bacteria</taxon>
        <taxon>Pseudomonadati</taxon>
        <taxon>Pseudomonadota</taxon>
        <taxon>Alphaproteobacteria</taxon>
        <taxon>Sphingomonadales</taxon>
        <taxon>Sphingomonadaceae</taxon>
        <taxon>Rhizorhabdus</taxon>
    </lineage>
</organism>
<evidence type="ECO:0000256" key="2">
    <source>
        <dbReference type="SAM" id="Phobius"/>
    </source>
</evidence>
<proteinExistence type="predicted"/>
<feature type="compositionally biased region" description="Basic and acidic residues" evidence="1">
    <location>
        <begin position="34"/>
        <end position="59"/>
    </location>
</feature>
<evidence type="ECO:0000256" key="1">
    <source>
        <dbReference type="SAM" id="MobiDB-lite"/>
    </source>
</evidence>